<evidence type="ECO:0000256" key="4">
    <source>
        <dbReference type="HAMAP-Rule" id="MF_03044"/>
    </source>
</evidence>
<proteinExistence type="inferred from homology"/>
<comment type="subcellular location">
    <subcellularLocation>
        <location evidence="4">Nucleus</location>
        <location evidence="4">Nucleolus</location>
    </subcellularLocation>
</comment>
<evidence type="ECO:0000313" key="6">
    <source>
        <dbReference type="Proteomes" id="UP000094565"/>
    </source>
</evidence>
<dbReference type="PANTHER" id="PTHR21008:SF1">
    <property type="entry name" value="25S RRNA (ADENINE(2142)-N(1))-METHYLTRANSFERASE"/>
    <property type="match status" value="1"/>
</dbReference>
<dbReference type="GO" id="GO:0016433">
    <property type="term" value="F:rRNA (adenine) methyltransferase activity"/>
    <property type="evidence" value="ECO:0007669"/>
    <property type="project" value="UniProtKB-UniRule"/>
</dbReference>
<dbReference type="SUPFAM" id="SSF53335">
    <property type="entry name" value="S-adenosyl-L-methionine-dependent methyltransferases"/>
    <property type="match status" value="1"/>
</dbReference>
<keyword evidence="6" id="KW-1185">Reference proteome</keyword>
<name>A0A1B2JIK8_PICPA</name>
<dbReference type="EMBL" id="CP014587">
    <property type="protein sequence ID" value="ANZ77887.1"/>
    <property type="molecule type" value="Genomic_DNA"/>
</dbReference>
<evidence type="ECO:0000313" key="5">
    <source>
        <dbReference type="EMBL" id="ANZ77887.1"/>
    </source>
</evidence>
<feature type="binding site" evidence="4">
    <location>
        <position position="163"/>
    </location>
    <ligand>
        <name>S-adenosyl-L-methionine</name>
        <dbReference type="ChEBI" id="CHEBI:59789"/>
    </ligand>
</feature>
<keyword evidence="2 4" id="KW-0808">Transferase</keyword>
<organism evidence="5 6">
    <name type="scientific">Komagataella pastoris</name>
    <name type="common">Yeast</name>
    <name type="synonym">Pichia pastoris</name>
    <dbReference type="NCBI Taxonomy" id="4922"/>
    <lineage>
        <taxon>Eukaryota</taxon>
        <taxon>Fungi</taxon>
        <taxon>Dikarya</taxon>
        <taxon>Ascomycota</taxon>
        <taxon>Saccharomycotina</taxon>
        <taxon>Pichiomycetes</taxon>
        <taxon>Pichiales</taxon>
        <taxon>Pichiaceae</taxon>
        <taxon>Komagataella</taxon>
    </lineage>
</organism>
<dbReference type="Pfam" id="PF11968">
    <property type="entry name" value="Bmt2"/>
    <property type="match status" value="1"/>
</dbReference>
<dbReference type="Gene3D" id="3.40.50.150">
    <property type="entry name" value="Vaccinia Virus protein VP39"/>
    <property type="match status" value="1"/>
</dbReference>
<protein>
    <recommendedName>
        <fullName evidence="4">25S rRNA adenine-N(1) methyltransferase</fullName>
        <ecNumber evidence="4">2.1.1.-</ecNumber>
    </recommendedName>
</protein>
<keyword evidence="1 4" id="KW-0489">Methyltransferase</keyword>
<dbReference type="InterPro" id="IPR021867">
    <property type="entry name" value="Bmt2/SAMTOR"/>
</dbReference>
<dbReference type="OrthoDB" id="5954793at2759"/>
<evidence type="ECO:0000256" key="2">
    <source>
        <dbReference type="ARBA" id="ARBA00022679"/>
    </source>
</evidence>
<dbReference type="EC" id="2.1.1.-" evidence="4"/>
<dbReference type="AlphaFoldDB" id="A0A1B2JIK8"/>
<keyword evidence="3 4" id="KW-0949">S-adenosyl-L-methionine</keyword>
<evidence type="ECO:0000256" key="3">
    <source>
        <dbReference type="ARBA" id="ARBA00022691"/>
    </source>
</evidence>
<comment type="function">
    <text evidence="4">S-adenosyl-L-methionine-dependent methyltransferase that specifically methylates the N(1) position of an adenine present in helix 65 in 25S rRNA.</text>
</comment>
<sequence>MKRKSLKAITKETKTVHVPSSIKPQRARQLIRRFHLLLKNKTLALQKLQSSEADYLTKLKQIGTFQVYSGNRQKVVDSIKVNSLETENVIKIESLEPMFLSGLLGRIDGEIFKRGGLDAYQVASTQGQNGKRGGDSSKYLIKWLSELELFSKVGIKPNALEIGCLSSQNLISTSKVFEEVVRIDLQSQESKILKQDFMQRPLPKNDTEKFNLISCSLVLNFVPTASDRGQMLKRVTTFLKETHSYFFLVLPLPCITNSRYCTQEHVAKLMSSLGFQELKFYQAQKIAYWLYKWNGSKSLTGKTFLKKELVSGKGMNNFCIVLD</sequence>
<keyword evidence="4" id="KW-0539">Nucleus</keyword>
<dbReference type="HAMAP" id="MF_03044">
    <property type="entry name" value="BMT2"/>
    <property type="match status" value="1"/>
</dbReference>
<dbReference type="GO" id="GO:0005730">
    <property type="term" value="C:nucleolus"/>
    <property type="evidence" value="ECO:0007669"/>
    <property type="project" value="UniProtKB-SubCell"/>
</dbReference>
<accession>A0A1B2JIK8</accession>
<reference evidence="5 6" key="1">
    <citation type="submission" date="2016-02" db="EMBL/GenBank/DDBJ databases">
        <title>Comparative genomic and transcriptomic foundation for Pichia pastoris.</title>
        <authorList>
            <person name="Love K.R."/>
            <person name="Shah K.A."/>
            <person name="Whittaker C.A."/>
            <person name="Wu J."/>
            <person name="Bartlett M.C."/>
            <person name="Ma D."/>
            <person name="Leeson R.L."/>
            <person name="Priest M."/>
            <person name="Young S.K."/>
            <person name="Love J.C."/>
        </authorList>
    </citation>
    <scope>NUCLEOTIDE SEQUENCE [LARGE SCALE GENOMIC DNA]</scope>
    <source>
        <strain evidence="5 6">ATCC 28485</strain>
    </source>
</reference>
<dbReference type="Proteomes" id="UP000094565">
    <property type="component" value="Chromosome 4"/>
</dbReference>
<dbReference type="InterPro" id="IPR029063">
    <property type="entry name" value="SAM-dependent_MTases_sf"/>
</dbReference>
<gene>
    <name evidence="5" type="primary">YBR141C</name>
    <name evidence="4" type="synonym">BMT2</name>
    <name evidence="5" type="ORF">ATY40_BA7504587</name>
</gene>
<comment type="similarity">
    <text evidence="4">Belongs to the BMT2 family.</text>
</comment>
<evidence type="ECO:0000256" key="1">
    <source>
        <dbReference type="ARBA" id="ARBA00022603"/>
    </source>
</evidence>
<dbReference type="PANTHER" id="PTHR21008">
    <property type="entry name" value="S-ADENOSYLMETHIONINE SENSOR UPSTREAM OF MTORC1-RELATED"/>
    <property type="match status" value="1"/>
</dbReference>
<feature type="binding site" evidence="4">
    <location>
        <position position="184"/>
    </location>
    <ligand>
        <name>S-adenosyl-L-methionine</name>
        <dbReference type="ChEBI" id="CHEBI:59789"/>
    </ligand>
</feature>